<dbReference type="InterPro" id="IPR036259">
    <property type="entry name" value="MFS_trans_sf"/>
</dbReference>
<evidence type="ECO:0000256" key="7">
    <source>
        <dbReference type="SAM" id="Phobius"/>
    </source>
</evidence>
<keyword evidence="10" id="KW-1185">Reference proteome</keyword>
<keyword evidence="6 7" id="KW-0472">Membrane</keyword>
<feature type="transmembrane region" description="Helical" evidence="7">
    <location>
        <begin position="105"/>
        <end position="121"/>
    </location>
</feature>
<dbReference type="GO" id="GO:0005886">
    <property type="term" value="C:plasma membrane"/>
    <property type="evidence" value="ECO:0007669"/>
    <property type="project" value="UniProtKB-SubCell"/>
</dbReference>
<keyword evidence="5 7" id="KW-1133">Transmembrane helix</keyword>
<dbReference type="InterPro" id="IPR050171">
    <property type="entry name" value="MFS_Transporters"/>
</dbReference>
<feature type="transmembrane region" description="Helical" evidence="7">
    <location>
        <begin position="255"/>
        <end position="273"/>
    </location>
</feature>
<evidence type="ECO:0000313" key="10">
    <source>
        <dbReference type="Proteomes" id="UP000187209"/>
    </source>
</evidence>
<dbReference type="EMBL" id="MPUH01000259">
    <property type="protein sequence ID" value="OMJ84741.1"/>
    <property type="molecule type" value="Genomic_DNA"/>
</dbReference>
<evidence type="ECO:0000256" key="1">
    <source>
        <dbReference type="ARBA" id="ARBA00004651"/>
    </source>
</evidence>
<dbReference type="InterPro" id="IPR020846">
    <property type="entry name" value="MFS_dom"/>
</dbReference>
<proteinExistence type="predicted"/>
<dbReference type="PANTHER" id="PTHR23517">
    <property type="entry name" value="RESISTANCE PROTEIN MDTM, PUTATIVE-RELATED-RELATED"/>
    <property type="match status" value="1"/>
</dbReference>
<evidence type="ECO:0000256" key="5">
    <source>
        <dbReference type="ARBA" id="ARBA00022989"/>
    </source>
</evidence>
<comment type="caution">
    <text evidence="9">The sequence shown here is derived from an EMBL/GenBank/DDBJ whole genome shotgun (WGS) entry which is preliminary data.</text>
</comment>
<feature type="transmembrane region" description="Helical" evidence="7">
    <location>
        <begin position="48"/>
        <end position="66"/>
    </location>
</feature>
<name>A0A1R2C6Y3_9CILI</name>
<comment type="subcellular location">
    <subcellularLocation>
        <location evidence="1">Cell membrane</location>
        <topology evidence="1">Multi-pass membrane protein</topology>
    </subcellularLocation>
</comment>
<keyword evidence="3" id="KW-1003">Cell membrane</keyword>
<feature type="transmembrane region" description="Helical" evidence="7">
    <location>
        <begin position="161"/>
        <end position="188"/>
    </location>
</feature>
<dbReference type="Gene3D" id="1.20.1250.20">
    <property type="entry name" value="MFS general substrate transporter like domains"/>
    <property type="match status" value="1"/>
</dbReference>
<evidence type="ECO:0000256" key="4">
    <source>
        <dbReference type="ARBA" id="ARBA00022692"/>
    </source>
</evidence>
<evidence type="ECO:0000256" key="6">
    <source>
        <dbReference type="ARBA" id="ARBA00023136"/>
    </source>
</evidence>
<keyword evidence="4 7" id="KW-0812">Transmembrane</keyword>
<dbReference type="SUPFAM" id="SSF103473">
    <property type="entry name" value="MFS general substrate transporter"/>
    <property type="match status" value="1"/>
</dbReference>
<feature type="transmembrane region" description="Helical" evidence="7">
    <location>
        <begin position="344"/>
        <end position="362"/>
    </location>
</feature>
<dbReference type="PANTHER" id="PTHR23517:SF3">
    <property type="entry name" value="INTEGRAL MEMBRANE TRANSPORT PROTEIN"/>
    <property type="match status" value="1"/>
</dbReference>
<feature type="domain" description="Major facilitator superfamily (MFS) profile" evidence="8">
    <location>
        <begin position="39"/>
        <end position="442"/>
    </location>
</feature>
<sequence>MSEEDELEGKSLVEKEPKEISPYEQYILSWKDLSKAPIDLWLIYANKFFNYHTFTTFVSCLAIYLSEVKEVSDSSLSIVFGLLGVGGFTFGLLLGNFADRHGIKLSLILGNLMHTLKYVLLSVNQNIYFQVFVIIFLGAISVSLANPALESGIKHYTDTHYRTLAVSCYGSISYLAFLLSGIAIEILLTFGSKDEESFRLLFIYCAAVSLVAFILSFFIRDKNHQYNSENPNEEIHIVKHSGWEHTREVIILKNFWRFFIVIWMIVIIRTVFYHQSIVLPLYMDRDLGDDTHYGAMIILNQIIIILTIPFFSYTIYYIGPYTMFIIVGVIAAISPMFFMLGASYSTIIMFIVITSIGESLLAPRILEYTYEVAPRGKESVVLAISYLPLIFSIMFAGVSGGILLDNFCPEDGDKHCWKVWGIIAIITVPAVLILFFLRRFLENRKFESQPFVSCSKESQED</sequence>
<feature type="transmembrane region" description="Helical" evidence="7">
    <location>
        <begin position="419"/>
        <end position="437"/>
    </location>
</feature>
<dbReference type="PROSITE" id="PS50850">
    <property type="entry name" value="MFS"/>
    <property type="match status" value="1"/>
</dbReference>
<organism evidence="9 10">
    <name type="scientific">Stentor coeruleus</name>
    <dbReference type="NCBI Taxonomy" id="5963"/>
    <lineage>
        <taxon>Eukaryota</taxon>
        <taxon>Sar</taxon>
        <taxon>Alveolata</taxon>
        <taxon>Ciliophora</taxon>
        <taxon>Postciliodesmatophora</taxon>
        <taxon>Heterotrichea</taxon>
        <taxon>Heterotrichida</taxon>
        <taxon>Stentoridae</taxon>
        <taxon>Stentor</taxon>
    </lineage>
</organism>
<evidence type="ECO:0000313" key="9">
    <source>
        <dbReference type="EMBL" id="OMJ84741.1"/>
    </source>
</evidence>
<feature type="transmembrane region" description="Helical" evidence="7">
    <location>
        <begin position="318"/>
        <end position="338"/>
    </location>
</feature>
<dbReference type="OrthoDB" id="566532at2759"/>
<feature type="transmembrane region" description="Helical" evidence="7">
    <location>
        <begin position="78"/>
        <end position="98"/>
    </location>
</feature>
<dbReference type="AlphaFoldDB" id="A0A1R2C6Y3"/>
<protein>
    <recommendedName>
        <fullName evidence="8">Major facilitator superfamily (MFS) profile domain-containing protein</fullName>
    </recommendedName>
</protein>
<feature type="transmembrane region" description="Helical" evidence="7">
    <location>
        <begin position="127"/>
        <end position="149"/>
    </location>
</feature>
<dbReference type="Proteomes" id="UP000187209">
    <property type="component" value="Unassembled WGS sequence"/>
</dbReference>
<evidence type="ECO:0000256" key="2">
    <source>
        <dbReference type="ARBA" id="ARBA00022448"/>
    </source>
</evidence>
<evidence type="ECO:0000259" key="8">
    <source>
        <dbReference type="PROSITE" id="PS50850"/>
    </source>
</evidence>
<dbReference type="Pfam" id="PF07690">
    <property type="entry name" value="MFS_1"/>
    <property type="match status" value="1"/>
</dbReference>
<accession>A0A1R2C6Y3</accession>
<keyword evidence="2" id="KW-0813">Transport</keyword>
<feature type="transmembrane region" description="Helical" evidence="7">
    <location>
        <begin position="200"/>
        <end position="219"/>
    </location>
</feature>
<dbReference type="GO" id="GO:0022857">
    <property type="term" value="F:transmembrane transporter activity"/>
    <property type="evidence" value="ECO:0007669"/>
    <property type="project" value="InterPro"/>
</dbReference>
<gene>
    <name evidence="9" type="ORF">SteCoe_14060</name>
</gene>
<evidence type="ECO:0000256" key="3">
    <source>
        <dbReference type="ARBA" id="ARBA00022475"/>
    </source>
</evidence>
<feature type="transmembrane region" description="Helical" evidence="7">
    <location>
        <begin position="293"/>
        <end position="311"/>
    </location>
</feature>
<dbReference type="InterPro" id="IPR011701">
    <property type="entry name" value="MFS"/>
</dbReference>
<feature type="transmembrane region" description="Helical" evidence="7">
    <location>
        <begin position="383"/>
        <end position="404"/>
    </location>
</feature>
<reference evidence="9 10" key="1">
    <citation type="submission" date="2016-11" db="EMBL/GenBank/DDBJ databases">
        <title>The macronuclear genome of Stentor coeruleus: a giant cell with tiny introns.</title>
        <authorList>
            <person name="Slabodnick M."/>
            <person name="Ruby J.G."/>
            <person name="Reiff S.B."/>
            <person name="Swart E.C."/>
            <person name="Gosai S."/>
            <person name="Prabakaran S."/>
            <person name="Witkowska E."/>
            <person name="Larue G.E."/>
            <person name="Fisher S."/>
            <person name="Freeman R.M."/>
            <person name="Gunawardena J."/>
            <person name="Chu W."/>
            <person name="Stover N.A."/>
            <person name="Gregory B.D."/>
            <person name="Nowacki M."/>
            <person name="Derisi J."/>
            <person name="Roy S.W."/>
            <person name="Marshall W.F."/>
            <person name="Sood P."/>
        </authorList>
    </citation>
    <scope>NUCLEOTIDE SEQUENCE [LARGE SCALE GENOMIC DNA]</scope>
    <source>
        <strain evidence="9">WM001</strain>
    </source>
</reference>